<feature type="region of interest" description="Disordered" evidence="2">
    <location>
        <begin position="419"/>
        <end position="441"/>
    </location>
</feature>
<feature type="transmembrane region" description="Helical" evidence="3">
    <location>
        <begin position="168"/>
        <end position="188"/>
    </location>
</feature>
<feature type="transmembrane region" description="Helical" evidence="3">
    <location>
        <begin position="268"/>
        <end position="287"/>
    </location>
</feature>
<dbReference type="GO" id="GO:0022857">
    <property type="term" value="F:transmembrane transporter activity"/>
    <property type="evidence" value="ECO:0007669"/>
    <property type="project" value="InterPro"/>
</dbReference>
<dbReference type="InterPro" id="IPR051361">
    <property type="entry name" value="ThrE/Ser_Exporter"/>
</dbReference>
<evidence type="ECO:0000256" key="3">
    <source>
        <dbReference type="SAM" id="Phobius"/>
    </source>
</evidence>
<evidence type="ECO:0000256" key="2">
    <source>
        <dbReference type="SAM" id="MobiDB-lite"/>
    </source>
</evidence>
<feature type="domain" description="Threonine/serine exporter-like N-terminal" evidence="4">
    <location>
        <begin position="17"/>
        <end position="252"/>
    </location>
</feature>
<evidence type="ECO:0000313" key="5">
    <source>
        <dbReference type="EMBL" id="SDU88711.1"/>
    </source>
</evidence>
<proteinExistence type="inferred from homology"/>
<feature type="transmembrane region" description="Helical" evidence="3">
    <location>
        <begin position="346"/>
        <end position="366"/>
    </location>
</feature>
<dbReference type="RefSeq" id="WP_231918487.1">
    <property type="nucleotide sequence ID" value="NZ_LT629799.1"/>
</dbReference>
<keyword evidence="3" id="KW-0812">Transmembrane</keyword>
<dbReference type="EMBL" id="LT629799">
    <property type="protein sequence ID" value="SDU88711.1"/>
    <property type="molecule type" value="Genomic_DNA"/>
</dbReference>
<feature type="transmembrane region" description="Helical" evidence="3">
    <location>
        <begin position="318"/>
        <end position="339"/>
    </location>
</feature>
<comment type="similarity">
    <text evidence="1">Belongs to the ThrE exporter (TC 2.A.79) family.</text>
</comment>
<keyword evidence="3" id="KW-0472">Membrane</keyword>
<gene>
    <name evidence="5" type="ORF">SAMN04488544_1471</name>
</gene>
<keyword evidence="6" id="KW-1185">Reference proteome</keyword>
<dbReference type="PANTHER" id="PTHR31082:SF4">
    <property type="entry name" value="PHEROMONE-REGULATED MEMBRANE PROTEIN 10"/>
    <property type="match status" value="1"/>
</dbReference>
<feature type="transmembrane region" description="Helical" evidence="3">
    <location>
        <begin position="232"/>
        <end position="253"/>
    </location>
</feature>
<feature type="transmembrane region" description="Helical" evidence="3">
    <location>
        <begin position="144"/>
        <end position="161"/>
    </location>
</feature>
<dbReference type="InterPro" id="IPR010619">
    <property type="entry name" value="ThrE-like_N"/>
</dbReference>
<reference evidence="6" key="1">
    <citation type="submission" date="2016-10" db="EMBL/GenBank/DDBJ databases">
        <authorList>
            <person name="Varghese N."/>
            <person name="Submissions S."/>
        </authorList>
    </citation>
    <scope>NUCLEOTIDE SEQUENCE [LARGE SCALE GENOMIC DNA]</scope>
    <source>
        <strain evidence="6">DSM 21743</strain>
    </source>
</reference>
<evidence type="ECO:0000256" key="1">
    <source>
        <dbReference type="ARBA" id="ARBA00034125"/>
    </source>
</evidence>
<dbReference type="STRING" id="546874.SAMN04488544_1471"/>
<dbReference type="Pfam" id="PF06738">
    <property type="entry name" value="ThrE"/>
    <property type="match status" value="1"/>
</dbReference>
<evidence type="ECO:0000259" key="4">
    <source>
        <dbReference type="Pfam" id="PF06738"/>
    </source>
</evidence>
<organism evidence="5 6">
    <name type="scientific">Microlunatus sagamiharensis</name>
    <dbReference type="NCBI Taxonomy" id="546874"/>
    <lineage>
        <taxon>Bacteria</taxon>
        <taxon>Bacillati</taxon>
        <taxon>Actinomycetota</taxon>
        <taxon>Actinomycetes</taxon>
        <taxon>Propionibacteriales</taxon>
        <taxon>Propionibacteriaceae</taxon>
        <taxon>Microlunatus</taxon>
    </lineage>
</organism>
<feature type="transmembrane region" description="Helical" evidence="3">
    <location>
        <begin position="378"/>
        <end position="404"/>
    </location>
</feature>
<dbReference type="PANTHER" id="PTHR31082">
    <property type="entry name" value="PHEROMONE-REGULATED MEMBRANE PROTEIN 10"/>
    <property type="match status" value="1"/>
</dbReference>
<dbReference type="Proteomes" id="UP000198825">
    <property type="component" value="Chromosome I"/>
</dbReference>
<keyword evidence="3" id="KW-1133">Transmembrane helix</keyword>
<protein>
    <submittedName>
        <fullName evidence="5">Uncharacterized membrane protein YjjP, DUF1212 family</fullName>
    </submittedName>
</protein>
<accession>A0A1H2M735</accession>
<feature type="transmembrane region" description="Helical" evidence="3">
    <location>
        <begin position="294"/>
        <end position="312"/>
    </location>
</feature>
<feature type="transmembrane region" description="Helical" evidence="3">
    <location>
        <begin position="200"/>
        <end position="220"/>
    </location>
</feature>
<evidence type="ECO:0000313" key="6">
    <source>
        <dbReference type="Proteomes" id="UP000198825"/>
    </source>
</evidence>
<name>A0A1H2M735_9ACTN</name>
<feature type="transmembrane region" description="Helical" evidence="3">
    <location>
        <begin position="118"/>
        <end position="138"/>
    </location>
</feature>
<dbReference type="AlphaFoldDB" id="A0A1H2M735"/>
<sequence>MTATSGRTTSEQDARTLLVHLGTAMVATGQPINEVEDELAEVGRALGHPGTQIAAGPTGVMLSLSSGAPSAYEAVTGALRLDQAAQVREIRRDLLLGRVDAATADQRLLDLRHQPPRYPVWLANLGWVAVATGIALILQPGWRNVVLAALGALVVVALFRLAQRVTLLATLLPVVAAFLVACLVFTATDLGLVEGPLRTLLPPLAVLLPGALLVTAMSELATGDMVAGSSRLIFGLVQVLLFTLGVVAATRLFDLPREALRNVRVDDLGWWTAPLGLVLICAGIGLLESPPVRLLPWILVVLVLAFAAQGLGQHYSGPVLGSFLGAVAASLGSYVVEAVVPDLPRLVVFLPSFWLLVPGSLGVLSATELALDPGGATATVLGVVTLVSALALGLLVGTAAAQSLRSVLRRARRIRVRTHLPLDHRPDDPATGAPLAQETDR</sequence>